<gene>
    <name evidence="2" type="ORF">GCM10009675_46500</name>
</gene>
<dbReference type="Proteomes" id="UP001500467">
    <property type="component" value="Unassembled WGS sequence"/>
</dbReference>
<evidence type="ECO:0000256" key="1">
    <source>
        <dbReference type="SAM" id="MobiDB-lite"/>
    </source>
</evidence>
<evidence type="ECO:0000313" key="2">
    <source>
        <dbReference type="EMBL" id="GAA1218568.1"/>
    </source>
</evidence>
<proteinExistence type="predicted"/>
<accession>A0ABP4GCW1</accession>
<evidence type="ECO:0000313" key="3">
    <source>
        <dbReference type="Proteomes" id="UP001500467"/>
    </source>
</evidence>
<dbReference type="EMBL" id="BAAALM010000016">
    <property type="protein sequence ID" value="GAA1218568.1"/>
    <property type="molecule type" value="Genomic_DNA"/>
</dbReference>
<comment type="caution">
    <text evidence="2">The sequence shown here is derived from an EMBL/GenBank/DDBJ whole genome shotgun (WGS) entry which is preliminary data.</text>
</comment>
<feature type="region of interest" description="Disordered" evidence="1">
    <location>
        <begin position="195"/>
        <end position="223"/>
    </location>
</feature>
<name>A0ABP4GCW1_9PSEU</name>
<feature type="compositionally biased region" description="Basic residues" evidence="1">
    <location>
        <begin position="164"/>
        <end position="176"/>
    </location>
</feature>
<feature type="region of interest" description="Disordered" evidence="1">
    <location>
        <begin position="164"/>
        <end position="183"/>
    </location>
</feature>
<sequence>MPHRLEAADRRAELVALARVARRELQCAFDDAELLRAVAEREAPPQERHRCGGQHRLRPDALRADERGVGVVDHALASEIQTGRIGGDQHEHVAVGHGRLDQHAVGERPVRHGLCLTAQPAHRVQGEPRGSAVVGHGCAHHRPAPHGGHEPAFQQFAAAELGQHRRRGSDRGHVRHGRDGSSQFVPDRALFQYAEAPTPDRRRQCRVQHAGGGQRPPQLAVEPAGPVRCRRRVVPGDPAGQLREVALRLGVGEIHRRLLARSDRQP</sequence>
<organism evidence="2 3">
    <name type="scientific">Prauserella alba</name>
    <dbReference type="NCBI Taxonomy" id="176898"/>
    <lineage>
        <taxon>Bacteria</taxon>
        <taxon>Bacillati</taxon>
        <taxon>Actinomycetota</taxon>
        <taxon>Actinomycetes</taxon>
        <taxon>Pseudonocardiales</taxon>
        <taxon>Pseudonocardiaceae</taxon>
        <taxon>Prauserella</taxon>
    </lineage>
</organism>
<protein>
    <submittedName>
        <fullName evidence="2">Uncharacterized protein</fullName>
    </submittedName>
</protein>
<keyword evidence="3" id="KW-1185">Reference proteome</keyword>
<reference evidence="3" key="1">
    <citation type="journal article" date="2019" name="Int. J. Syst. Evol. Microbiol.">
        <title>The Global Catalogue of Microorganisms (GCM) 10K type strain sequencing project: providing services to taxonomists for standard genome sequencing and annotation.</title>
        <authorList>
            <consortium name="The Broad Institute Genomics Platform"/>
            <consortium name="The Broad Institute Genome Sequencing Center for Infectious Disease"/>
            <person name="Wu L."/>
            <person name="Ma J."/>
        </authorList>
    </citation>
    <scope>NUCLEOTIDE SEQUENCE [LARGE SCALE GENOMIC DNA]</scope>
    <source>
        <strain evidence="3">JCM 13022</strain>
    </source>
</reference>